<keyword evidence="2" id="KW-1185">Reference proteome</keyword>
<dbReference type="Proteomes" id="UP000334990">
    <property type="component" value="Unassembled WGS sequence"/>
</dbReference>
<name>A0A5M3W4K8_9ACTN</name>
<dbReference type="OrthoDB" id="9795011at2"/>
<evidence type="ECO:0000313" key="1">
    <source>
        <dbReference type="EMBL" id="GES03704.1"/>
    </source>
</evidence>
<sequence>MRSALSYDGVLQKREYHSRLANAGGRAGEHAQRLIESVVGPATSRLREAGGLRPGITVADIAVFIRMTLTTDSPESRV</sequence>
<reference evidence="1 2" key="1">
    <citation type="submission" date="2019-10" db="EMBL/GenBank/DDBJ databases">
        <title>Whole genome shotgun sequence of Acrocarpospora corrugata NBRC 13972.</title>
        <authorList>
            <person name="Ichikawa N."/>
            <person name="Kimura A."/>
            <person name="Kitahashi Y."/>
            <person name="Komaki H."/>
            <person name="Oguchi A."/>
        </authorList>
    </citation>
    <scope>NUCLEOTIDE SEQUENCE [LARGE SCALE GENOMIC DNA]</scope>
    <source>
        <strain evidence="1 2">NBRC 13972</strain>
    </source>
</reference>
<dbReference type="AlphaFoldDB" id="A0A5M3W4K8"/>
<dbReference type="EMBL" id="BLAD01000071">
    <property type="protein sequence ID" value="GES03704.1"/>
    <property type="molecule type" value="Genomic_DNA"/>
</dbReference>
<protein>
    <submittedName>
        <fullName evidence="1">Uncharacterized protein</fullName>
    </submittedName>
</protein>
<gene>
    <name evidence="1" type="ORF">Acor_57700</name>
</gene>
<accession>A0A5M3W4K8</accession>
<comment type="caution">
    <text evidence="1">The sequence shown here is derived from an EMBL/GenBank/DDBJ whole genome shotgun (WGS) entry which is preliminary data.</text>
</comment>
<dbReference type="RefSeq" id="WP_155339841.1">
    <property type="nucleotide sequence ID" value="NZ_BAAABN010000007.1"/>
</dbReference>
<organism evidence="1 2">
    <name type="scientific">Acrocarpospora corrugata</name>
    <dbReference type="NCBI Taxonomy" id="35763"/>
    <lineage>
        <taxon>Bacteria</taxon>
        <taxon>Bacillati</taxon>
        <taxon>Actinomycetota</taxon>
        <taxon>Actinomycetes</taxon>
        <taxon>Streptosporangiales</taxon>
        <taxon>Streptosporangiaceae</taxon>
        <taxon>Acrocarpospora</taxon>
    </lineage>
</organism>
<evidence type="ECO:0000313" key="2">
    <source>
        <dbReference type="Proteomes" id="UP000334990"/>
    </source>
</evidence>
<proteinExistence type="predicted"/>